<organism evidence="1 2">
    <name type="scientific">Marinovum algicola</name>
    <dbReference type="NCBI Taxonomy" id="42444"/>
    <lineage>
        <taxon>Bacteria</taxon>
        <taxon>Pseudomonadati</taxon>
        <taxon>Pseudomonadota</taxon>
        <taxon>Alphaproteobacteria</taxon>
        <taxon>Rhodobacterales</taxon>
        <taxon>Roseobacteraceae</taxon>
        <taxon>Marinovum</taxon>
    </lineage>
</organism>
<reference evidence="1 2" key="1">
    <citation type="submission" date="2016-10" db="EMBL/GenBank/DDBJ databases">
        <authorList>
            <person name="Varghese N."/>
            <person name="Submissions S."/>
        </authorList>
    </citation>
    <scope>NUCLEOTIDE SEQUENCE [LARGE SCALE GENOMIC DNA]</scope>
    <source>
        <strain evidence="1 2">FF3</strain>
    </source>
</reference>
<dbReference type="AlphaFoldDB" id="A0A975W6T0"/>
<accession>A0A975W6T0</accession>
<comment type="caution">
    <text evidence="1">The sequence shown here is derived from an EMBL/GenBank/DDBJ whole genome shotgun (WGS) entry which is preliminary data.</text>
</comment>
<sequence>MGGAVCEGRRPGVCTIINQNAGSVFPARNKAAGRRAIAGPPGGGDLARASLLIGGTTDLAAIRRREQDCCIAIPRLGDRMAWASVPAYRPTAITSSPEMISAIPSTRVRLSVSPRTSTPDAATMTKLIATKG</sequence>
<gene>
    <name evidence="1" type="ORF">SAMN04487940_101473</name>
</gene>
<dbReference type="EMBL" id="FNYY01000001">
    <property type="protein sequence ID" value="SEI64316.1"/>
    <property type="molecule type" value="Genomic_DNA"/>
</dbReference>
<dbReference type="Proteomes" id="UP000182932">
    <property type="component" value="Unassembled WGS sequence"/>
</dbReference>
<evidence type="ECO:0000313" key="1">
    <source>
        <dbReference type="EMBL" id="SEI64316.1"/>
    </source>
</evidence>
<name>A0A975W6T0_9RHOB</name>
<evidence type="ECO:0000313" key="2">
    <source>
        <dbReference type="Proteomes" id="UP000182932"/>
    </source>
</evidence>
<proteinExistence type="predicted"/>
<keyword evidence="2" id="KW-1185">Reference proteome</keyword>
<protein>
    <submittedName>
        <fullName evidence="1">Uncharacterized protein</fullName>
    </submittedName>
</protein>